<dbReference type="AlphaFoldDB" id="A0AAV6W0C1"/>
<keyword evidence="3" id="KW-1185">Reference proteome</keyword>
<proteinExistence type="predicted"/>
<protein>
    <submittedName>
        <fullName evidence="2">Uncharacterized protein</fullName>
    </submittedName>
</protein>
<evidence type="ECO:0000256" key="1">
    <source>
        <dbReference type="SAM" id="SignalP"/>
    </source>
</evidence>
<dbReference type="InterPro" id="IPR040404">
    <property type="entry name" value="Phylloplanin-like"/>
</dbReference>
<dbReference type="Proteomes" id="UP000826271">
    <property type="component" value="Unassembled WGS sequence"/>
</dbReference>
<sequence>MAQKTLFICIFVAMMATSIAEAQELAGTVYVNGTLYCTVNGGPGPIRNTTPIFANAAMQVNCSGDVISNSPATATTNAIGAYRVVLTPRPTATVDSIVSNCRLFVLTPLSNCNPTLPSAGLVSNLRFDKTATIPLFYIGGVPVAFSRVTFMIATGFTPQA</sequence>
<dbReference type="EMBL" id="WHWC01000056">
    <property type="protein sequence ID" value="KAG8363103.1"/>
    <property type="molecule type" value="Genomic_DNA"/>
</dbReference>
<dbReference type="PANTHER" id="PTHR34458">
    <property type="entry name" value="POLLEN OLE E 1 ALLERGEN AND EXTENSIN FAMILY PROTEIN-RELATED"/>
    <property type="match status" value="1"/>
</dbReference>
<feature type="signal peptide" evidence="1">
    <location>
        <begin position="1"/>
        <end position="22"/>
    </location>
</feature>
<dbReference type="PANTHER" id="PTHR34458:SF5">
    <property type="entry name" value="POLLEN OLE E 1 ALLERGEN AND EXTENSIN FAMILY PROTEIN"/>
    <property type="match status" value="1"/>
</dbReference>
<feature type="chain" id="PRO_5043574456" evidence="1">
    <location>
        <begin position="23"/>
        <end position="160"/>
    </location>
</feature>
<name>A0AAV6W0C1_9LAMI</name>
<organism evidence="2 3">
    <name type="scientific">Buddleja alternifolia</name>
    <dbReference type="NCBI Taxonomy" id="168488"/>
    <lineage>
        <taxon>Eukaryota</taxon>
        <taxon>Viridiplantae</taxon>
        <taxon>Streptophyta</taxon>
        <taxon>Embryophyta</taxon>
        <taxon>Tracheophyta</taxon>
        <taxon>Spermatophyta</taxon>
        <taxon>Magnoliopsida</taxon>
        <taxon>eudicotyledons</taxon>
        <taxon>Gunneridae</taxon>
        <taxon>Pentapetalae</taxon>
        <taxon>asterids</taxon>
        <taxon>lamiids</taxon>
        <taxon>Lamiales</taxon>
        <taxon>Scrophulariaceae</taxon>
        <taxon>Buddlejeae</taxon>
        <taxon>Buddleja</taxon>
    </lineage>
</organism>
<keyword evidence="1" id="KW-0732">Signal</keyword>
<reference evidence="2" key="1">
    <citation type="submission" date="2019-10" db="EMBL/GenBank/DDBJ databases">
        <authorList>
            <person name="Zhang R."/>
            <person name="Pan Y."/>
            <person name="Wang J."/>
            <person name="Ma R."/>
            <person name="Yu S."/>
        </authorList>
    </citation>
    <scope>NUCLEOTIDE SEQUENCE</scope>
    <source>
        <strain evidence="2">LA-IB0</strain>
        <tissue evidence="2">Leaf</tissue>
    </source>
</reference>
<gene>
    <name evidence="2" type="ORF">BUALT_BualtUnG0003900</name>
</gene>
<comment type="caution">
    <text evidence="2">The sequence shown here is derived from an EMBL/GenBank/DDBJ whole genome shotgun (WGS) entry which is preliminary data.</text>
</comment>
<evidence type="ECO:0000313" key="2">
    <source>
        <dbReference type="EMBL" id="KAG8363103.1"/>
    </source>
</evidence>
<accession>A0AAV6W0C1</accession>
<evidence type="ECO:0000313" key="3">
    <source>
        <dbReference type="Proteomes" id="UP000826271"/>
    </source>
</evidence>